<dbReference type="Gene3D" id="3.40.50.1820">
    <property type="entry name" value="alpha/beta hydrolase"/>
    <property type="match status" value="1"/>
</dbReference>
<dbReference type="AlphaFoldDB" id="A0A9W8YN12"/>
<dbReference type="PANTHER" id="PTHR43194:SF4">
    <property type="entry name" value="AB HYDROLASE-1 DOMAIN-CONTAINING PROTEIN"/>
    <property type="match status" value="1"/>
</dbReference>
<dbReference type="PANTHER" id="PTHR43194">
    <property type="entry name" value="HYDROLASE ALPHA/BETA FOLD FAMILY"/>
    <property type="match status" value="1"/>
</dbReference>
<dbReference type="EMBL" id="JAPEVB010000004">
    <property type="protein sequence ID" value="KAJ4388660.1"/>
    <property type="molecule type" value="Genomic_DNA"/>
</dbReference>
<feature type="domain" description="AB hydrolase-1" evidence="1">
    <location>
        <begin position="46"/>
        <end position="338"/>
    </location>
</feature>
<dbReference type="CDD" id="cd12809">
    <property type="entry name" value="Esterase_713_like-2"/>
    <property type="match status" value="1"/>
</dbReference>
<name>A0A9W8YN12_9PEZI</name>
<proteinExistence type="predicted"/>
<organism evidence="2 3">
    <name type="scientific">Gnomoniopsis smithogilvyi</name>
    <dbReference type="NCBI Taxonomy" id="1191159"/>
    <lineage>
        <taxon>Eukaryota</taxon>
        <taxon>Fungi</taxon>
        <taxon>Dikarya</taxon>
        <taxon>Ascomycota</taxon>
        <taxon>Pezizomycotina</taxon>
        <taxon>Sordariomycetes</taxon>
        <taxon>Sordariomycetidae</taxon>
        <taxon>Diaporthales</taxon>
        <taxon>Gnomoniaceae</taxon>
        <taxon>Gnomoniopsis</taxon>
    </lineage>
</organism>
<gene>
    <name evidence="2" type="ORF">N0V93_006119</name>
</gene>
<dbReference type="OrthoDB" id="9978720at2759"/>
<dbReference type="SUPFAM" id="SSF53474">
    <property type="entry name" value="alpha/beta-Hydrolases"/>
    <property type="match status" value="1"/>
</dbReference>
<evidence type="ECO:0000313" key="3">
    <source>
        <dbReference type="Proteomes" id="UP001140453"/>
    </source>
</evidence>
<comment type="caution">
    <text evidence="2">The sequence shown here is derived from an EMBL/GenBank/DDBJ whole genome shotgun (WGS) entry which is preliminary data.</text>
</comment>
<sequence length="364" mass="40350">MVPSREMFYIGGRYVEGHAGHHNMQGQMYVERLFPSPTNETRPYPLVFVHGGTRTGADWLTKPDGEPGWADYFLSQGYEVYLVDAPFRGRSAWYPNVDDVMVISAETIQKNFTACASYGTWPQARFHTQWPGTGVMGDQVFDRFFASGVQMIKNQELQESASQEALVALLDRIGEPVVILAHSNGGGVSYLIADARPHLVKAIVSFEPKGPPFSRSAMLSSHGNQYGVCQAPITYDPPVGDPAADLITATRKAGDPDLMDATLQAESPTPRKLINLLHIPVLVVTAEASYHAEYDWCSVEYLRQAGVETEHLKLKDRGILGNGHMMFMESNSDEIARAIHNWITETLTRLGTLEAMNTGHRHLD</sequence>
<reference evidence="2" key="1">
    <citation type="submission" date="2022-10" db="EMBL/GenBank/DDBJ databases">
        <title>Tapping the CABI collections for fungal endophytes: first genome assemblies for Collariella, Neodidymelliopsis, Ascochyta clinopodiicola, Didymella pomorum, Didymosphaeria variabile, Neocosmospora piperis and Neocucurbitaria cava.</title>
        <authorList>
            <person name="Hill R."/>
        </authorList>
    </citation>
    <scope>NUCLEOTIDE SEQUENCE</scope>
    <source>
        <strain evidence="2">IMI 355082</strain>
    </source>
</reference>
<dbReference type="Proteomes" id="UP001140453">
    <property type="component" value="Unassembled WGS sequence"/>
</dbReference>
<dbReference type="InterPro" id="IPR050228">
    <property type="entry name" value="Carboxylesterase_BioH"/>
</dbReference>
<dbReference type="InterPro" id="IPR029058">
    <property type="entry name" value="AB_hydrolase_fold"/>
</dbReference>
<protein>
    <recommendedName>
        <fullName evidence="1">AB hydrolase-1 domain-containing protein</fullName>
    </recommendedName>
</protein>
<accession>A0A9W8YN12</accession>
<evidence type="ECO:0000313" key="2">
    <source>
        <dbReference type="EMBL" id="KAJ4388660.1"/>
    </source>
</evidence>
<dbReference type="InterPro" id="IPR000073">
    <property type="entry name" value="AB_hydrolase_1"/>
</dbReference>
<evidence type="ECO:0000259" key="1">
    <source>
        <dbReference type="Pfam" id="PF12697"/>
    </source>
</evidence>
<dbReference type="Pfam" id="PF12697">
    <property type="entry name" value="Abhydrolase_6"/>
    <property type="match status" value="1"/>
</dbReference>
<keyword evidence="3" id="KW-1185">Reference proteome</keyword>